<accession>A0AC61RTK4</accession>
<protein>
    <submittedName>
        <fullName evidence="1">Uncharacterized protein</fullName>
    </submittedName>
</protein>
<dbReference type="Proteomes" id="UP000304953">
    <property type="component" value="Unassembled WGS sequence"/>
</dbReference>
<evidence type="ECO:0000313" key="1">
    <source>
        <dbReference type="EMBL" id="TGY95024.1"/>
    </source>
</evidence>
<organism evidence="1 2">
    <name type="scientific">Petralouisia muris</name>
    <dbReference type="NCBI Taxonomy" id="3032872"/>
    <lineage>
        <taxon>Bacteria</taxon>
        <taxon>Bacillati</taxon>
        <taxon>Bacillota</taxon>
        <taxon>Clostridia</taxon>
        <taxon>Lachnospirales</taxon>
        <taxon>Lachnospiraceae</taxon>
        <taxon>Petralouisia</taxon>
    </lineage>
</organism>
<proteinExistence type="predicted"/>
<reference evidence="1" key="1">
    <citation type="submission" date="2019-04" db="EMBL/GenBank/DDBJ databases">
        <title>Microbes associate with the intestines of laboratory mice.</title>
        <authorList>
            <person name="Navarre W."/>
            <person name="Wong E."/>
            <person name="Huang K."/>
            <person name="Tropini C."/>
            <person name="Ng K."/>
            <person name="Yu B."/>
        </authorList>
    </citation>
    <scope>NUCLEOTIDE SEQUENCE</scope>
    <source>
        <strain evidence="1">NM01_1-7b</strain>
    </source>
</reference>
<name>A0AC61RTK4_9FIRM</name>
<gene>
    <name evidence="1" type="ORF">E5329_17165</name>
</gene>
<sequence>MKIHMDRKPENCNHCIYREELSRYLDLDDYCAKNMKRTGRINMDIDCPLGELEEKIHIEIK</sequence>
<keyword evidence="2" id="KW-1185">Reference proteome</keyword>
<dbReference type="EMBL" id="SRYA01000037">
    <property type="protein sequence ID" value="TGY95024.1"/>
    <property type="molecule type" value="Genomic_DNA"/>
</dbReference>
<comment type="caution">
    <text evidence="1">The sequence shown here is derived from an EMBL/GenBank/DDBJ whole genome shotgun (WGS) entry which is preliminary data.</text>
</comment>
<evidence type="ECO:0000313" key="2">
    <source>
        <dbReference type="Proteomes" id="UP000304953"/>
    </source>
</evidence>